<comment type="caution">
    <text evidence="2">The sequence shown here is derived from an EMBL/GenBank/DDBJ whole genome shotgun (WGS) entry which is preliminary data.</text>
</comment>
<name>A0ABQ8H1Y5_9ROSI</name>
<dbReference type="InterPro" id="IPR022251">
    <property type="entry name" value="DUF3774_wound-induced"/>
</dbReference>
<dbReference type="PANTHER" id="PTHR33090">
    <property type="entry name" value="DUF3774 DOMAIN PROTEIN-RELATED"/>
    <property type="match status" value="1"/>
</dbReference>
<sequence length="155" mass="17069">MNAAATKAWIVAASIGAVEALKDQGICRWNYTIRSLDQHLKNNLRSFTQVKNFSSSSSSSSKKVYEEMGRKAFWVVATSSIGAVEALKDQGICRWNHSISSLHQHANNTINSFANASMFSASSSNIFDDKLKKSEELMMEKVVNLGCLGPSTVRF</sequence>
<evidence type="ECO:0008006" key="4">
    <source>
        <dbReference type="Google" id="ProtNLM"/>
    </source>
</evidence>
<evidence type="ECO:0000256" key="1">
    <source>
        <dbReference type="SAM" id="SignalP"/>
    </source>
</evidence>
<organism evidence="2 3">
    <name type="scientific">Xanthoceras sorbifolium</name>
    <dbReference type="NCBI Taxonomy" id="99658"/>
    <lineage>
        <taxon>Eukaryota</taxon>
        <taxon>Viridiplantae</taxon>
        <taxon>Streptophyta</taxon>
        <taxon>Embryophyta</taxon>
        <taxon>Tracheophyta</taxon>
        <taxon>Spermatophyta</taxon>
        <taxon>Magnoliopsida</taxon>
        <taxon>eudicotyledons</taxon>
        <taxon>Gunneridae</taxon>
        <taxon>Pentapetalae</taxon>
        <taxon>rosids</taxon>
        <taxon>malvids</taxon>
        <taxon>Sapindales</taxon>
        <taxon>Sapindaceae</taxon>
        <taxon>Xanthoceroideae</taxon>
        <taxon>Xanthoceras</taxon>
    </lineage>
</organism>
<dbReference type="EMBL" id="JAFEMO010000015">
    <property type="protein sequence ID" value="KAH7544226.1"/>
    <property type="molecule type" value="Genomic_DNA"/>
</dbReference>
<keyword evidence="1" id="KW-0732">Signal</keyword>
<dbReference type="Pfam" id="PF12609">
    <property type="entry name" value="DUF3774"/>
    <property type="match status" value="2"/>
</dbReference>
<accession>A0ABQ8H1Y5</accession>
<reference evidence="2 3" key="1">
    <citation type="submission" date="2021-02" db="EMBL/GenBank/DDBJ databases">
        <title>Plant Genome Project.</title>
        <authorList>
            <person name="Zhang R.-G."/>
        </authorList>
    </citation>
    <scope>NUCLEOTIDE SEQUENCE [LARGE SCALE GENOMIC DNA]</scope>
    <source>
        <tissue evidence="2">Leaves</tissue>
    </source>
</reference>
<feature type="chain" id="PRO_5046851538" description="Wound-responsive family protein" evidence="1">
    <location>
        <begin position="21"/>
        <end position="155"/>
    </location>
</feature>
<keyword evidence="3" id="KW-1185">Reference proteome</keyword>
<protein>
    <recommendedName>
        <fullName evidence="4">Wound-responsive family protein</fullName>
    </recommendedName>
</protein>
<feature type="signal peptide" evidence="1">
    <location>
        <begin position="1"/>
        <end position="20"/>
    </location>
</feature>
<proteinExistence type="predicted"/>
<gene>
    <name evidence="2" type="ORF">JRO89_XS15G0132400</name>
</gene>
<dbReference type="Proteomes" id="UP000827721">
    <property type="component" value="Unassembled WGS sequence"/>
</dbReference>
<evidence type="ECO:0000313" key="3">
    <source>
        <dbReference type="Proteomes" id="UP000827721"/>
    </source>
</evidence>
<evidence type="ECO:0000313" key="2">
    <source>
        <dbReference type="EMBL" id="KAH7544226.1"/>
    </source>
</evidence>